<gene>
    <name evidence="2" type="ORF">AIE18_11845</name>
</gene>
<proteinExistence type="predicted"/>
<keyword evidence="1" id="KW-1133">Transmembrane helix</keyword>
<feature type="transmembrane region" description="Helical" evidence="1">
    <location>
        <begin position="146"/>
        <end position="166"/>
    </location>
</feature>
<comment type="caution">
    <text evidence="2">The sequence shown here is derived from an EMBL/GenBank/DDBJ whole genome shotgun (WGS) entry which is preliminary data.</text>
</comment>
<keyword evidence="1" id="KW-0472">Membrane</keyword>
<evidence type="ECO:0000313" key="2">
    <source>
        <dbReference type="EMBL" id="ECI2785714.1"/>
    </source>
</evidence>
<dbReference type="EMBL" id="AAIUQW010000004">
    <property type="protein sequence ID" value="ECI2785714.1"/>
    <property type="molecule type" value="Genomic_DNA"/>
</dbReference>
<dbReference type="RefSeq" id="WP_079820896.1">
    <property type="nucleotide sequence ID" value="NZ_JBJIBN010000001.1"/>
</dbReference>
<evidence type="ECO:0000256" key="1">
    <source>
        <dbReference type="SAM" id="Phobius"/>
    </source>
</evidence>
<protein>
    <submittedName>
        <fullName evidence="2">Uncharacterized protein</fullName>
    </submittedName>
</protein>
<reference evidence="2" key="1">
    <citation type="submission" date="2018-07" db="EMBL/GenBank/DDBJ databases">
        <authorList>
            <consortium name="GenomeTrakr network: Whole genome sequencing for foodborne pathogen traceback"/>
        </authorList>
    </citation>
    <scope>NUCLEOTIDE SEQUENCE</scope>
    <source>
        <strain evidence="2">FDA00003717</strain>
    </source>
</reference>
<feature type="transmembrane region" description="Helical" evidence="1">
    <location>
        <begin position="24"/>
        <end position="50"/>
    </location>
</feature>
<organism evidence="2">
    <name type="scientific">Salmonella enterica I</name>
    <dbReference type="NCBI Taxonomy" id="59201"/>
    <lineage>
        <taxon>Bacteria</taxon>
        <taxon>Pseudomonadati</taxon>
        <taxon>Pseudomonadota</taxon>
        <taxon>Gammaproteobacteria</taxon>
        <taxon>Enterobacterales</taxon>
        <taxon>Enterobacteriaceae</taxon>
        <taxon>Salmonella</taxon>
    </lineage>
</organism>
<sequence length="233" mass="27443">MNGADNFIFETLKGMIERQEISSWHAIAFVIALTVTFPILLKIGKIFVFFKNIKDSKINRLEKMLSNTHLEQDDIDNIKRSIKSILRYRITGIRDVERQYIVNDLISRNYKLIRSDFFRKFRGYLIVKNGRMIFKKDWVYYFEINFYRFFAFQYLIMALLMVSLSIHRGAAISIHAHIILWLIAGLFIFMLQAFAALIPTRKECELLENVLKTQSGTGDIVVHSGVKRLFRRC</sequence>
<dbReference type="AlphaFoldDB" id="A0A3V3S3S0"/>
<feature type="transmembrane region" description="Helical" evidence="1">
    <location>
        <begin position="178"/>
        <end position="198"/>
    </location>
</feature>
<keyword evidence="1" id="KW-0812">Transmembrane</keyword>
<accession>A0A3V3S3S0</accession>
<name>A0A3V3S3S0_SALET</name>